<reference evidence="2 3" key="1">
    <citation type="submission" date="2016-10" db="EMBL/GenBank/DDBJ databases">
        <authorList>
            <person name="de Groot N.N."/>
        </authorList>
    </citation>
    <scope>NUCLEOTIDE SEQUENCE [LARGE SCALE GENOMIC DNA]</scope>
    <source>
        <strain evidence="2 3">DSM 15019</strain>
    </source>
</reference>
<keyword evidence="1" id="KW-0812">Transmembrane</keyword>
<accession>A0A1H1W5S2</accession>
<dbReference type="RefSeq" id="WP_060923321.1">
    <property type="nucleotide sequence ID" value="NZ_LT629770.1"/>
</dbReference>
<dbReference type="AlphaFoldDB" id="A0A1H1W5S2"/>
<organism evidence="2 3">
    <name type="scientific">Microbacterium paraoxydans</name>
    <dbReference type="NCBI Taxonomy" id="199592"/>
    <lineage>
        <taxon>Bacteria</taxon>
        <taxon>Bacillati</taxon>
        <taxon>Actinomycetota</taxon>
        <taxon>Actinomycetes</taxon>
        <taxon>Micrococcales</taxon>
        <taxon>Microbacteriaceae</taxon>
        <taxon>Microbacterium</taxon>
    </lineage>
</organism>
<evidence type="ECO:0000313" key="2">
    <source>
        <dbReference type="EMBL" id="SDS92322.1"/>
    </source>
</evidence>
<proteinExistence type="predicted"/>
<feature type="transmembrane region" description="Helical" evidence="1">
    <location>
        <begin position="7"/>
        <end position="26"/>
    </location>
</feature>
<keyword evidence="1" id="KW-0472">Membrane</keyword>
<dbReference type="EMBL" id="LT629770">
    <property type="protein sequence ID" value="SDS92322.1"/>
    <property type="molecule type" value="Genomic_DNA"/>
</dbReference>
<name>A0A1H1W5S2_9MICO</name>
<evidence type="ECO:0000313" key="3">
    <source>
        <dbReference type="Proteomes" id="UP000182126"/>
    </source>
</evidence>
<protein>
    <submittedName>
        <fullName evidence="2">Uncharacterized protein</fullName>
    </submittedName>
</protein>
<evidence type="ECO:0000256" key="1">
    <source>
        <dbReference type="SAM" id="Phobius"/>
    </source>
</evidence>
<dbReference type="Proteomes" id="UP000182126">
    <property type="component" value="Chromosome I"/>
</dbReference>
<sequence>MSRRRWWLVGGAIVAVAVAGAVWFGLSALRSPTAEEATLAYLHALESGDPEAVAATGTAVSDAALTAFAGASSTIQDAEVTDVREGDGGASATVRFRLDGDEHEADLRLTPGSGGWAVDGSGLGALRTTTTIGTAVQVGGAVLPVDEDAALLPGVYPVTAAPRTLLTGTTDAVVLPGDDATASVTAELRPEATEAAQTQLEAYLKTCTADGTAVPDDCGIRIPWGTEFREISDIAFRVERFPAVVLTPTAFSADDGILEATVTGTGQDGDARTVTYRSTAWSVRGGVDITADELALTVW</sequence>
<keyword evidence="1" id="KW-1133">Transmembrane helix</keyword>
<gene>
    <name evidence="2" type="ORF">SAMN04489809_3031</name>
</gene>
<dbReference type="GeneID" id="36298761"/>